<reference evidence="3 4" key="1">
    <citation type="submission" date="2016-02" db="EMBL/GenBank/DDBJ databases">
        <title>Genome sequence of Clostridium thermobutyricum DSM 4928.</title>
        <authorList>
            <person name="Poehlein A."/>
            <person name="Daniel R."/>
        </authorList>
    </citation>
    <scope>NUCLEOTIDE SEQUENCE [LARGE SCALE GENOMIC DNA]</scope>
    <source>
        <strain evidence="3 4">DSM 4928</strain>
    </source>
</reference>
<dbReference type="PROSITE" id="PS50887">
    <property type="entry name" value="GGDEF"/>
    <property type="match status" value="1"/>
</dbReference>
<evidence type="ECO:0000313" key="4">
    <source>
        <dbReference type="Proteomes" id="UP000191448"/>
    </source>
</evidence>
<evidence type="ECO:0000313" key="3">
    <source>
        <dbReference type="EMBL" id="OPX46976.1"/>
    </source>
</evidence>
<sequence>MEKLDIRKKIDLIITLMTVFFFALGLTFSMFEFKSSYENYIMFLILMIVCIVSYYLGVTVSLVLTLVVDFAYISVKIYQFFMSGTLANVETYYWLIMIVLAALVSSQLSKNIVELQYEISELKDKNQKLVMIDSEVGIRNMKAFMNEMPIYISMVKRHRTIPLTLMVTRIKYSKNIRKIIGDEEYGKLIKLIGTKTSDMLRDEDRKYILSDDTFAYILITDENGSNIVKNRMKQRINEIVIEESKVLGGVKVEIQVGVCEWKEEINNSIEFLRLAESELDYDV</sequence>
<proteinExistence type="predicted"/>
<accession>A0A1V4SU31</accession>
<dbReference type="Pfam" id="PF00990">
    <property type="entry name" value="GGDEF"/>
    <property type="match status" value="1"/>
</dbReference>
<dbReference type="InterPro" id="IPR029787">
    <property type="entry name" value="Nucleotide_cyclase"/>
</dbReference>
<keyword evidence="1" id="KW-0812">Transmembrane</keyword>
<dbReference type="OrthoDB" id="2157599at2"/>
<dbReference type="RefSeq" id="WP_080023476.1">
    <property type="nucleotide sequence ID" value="NZ_LTAY01000059.1"/>
</dbReference>
<keyword evidence="1" id="KW-0472">Membrane</keyword>
<gene>
    <name evidence="3" type="ORF">CLTHE_22140</name>
</gene>
<protein>
    <submittedName>
        <fullName evidence="3">GGDEF domain protein</fullName>
    </submittedName>
</protein>
<dbReference type="Gene3D" id="3.30.70.270">
    <property type="match status" value="1"/>
</dbReference>
<feature type="domain" description="GGDEF" evidence="2">
    <location>
        <begin position="161"/>
        <end position="283"/>
    </location>
</feature>
<dbReference type="SUPFAM" id="SSF55073">
    <property type="entry name" value="Nucleotide cyclase"/>
    <property type="match status" value="1"/>
</dbReference>
<organism evidence="3 4">
    <name type="scientific">Clostridium thermobutyricum DSM 4928</name>
    <dbReference type="NCBI Taxonomy" id="1121339"/>
    <lineage>
        <taxon>Bacteria</taxon>
        <taxon>Bacillati</taxon>
        <taxon>Bacillota</taxon>
        <taxon>Clostridia</taxon>
        <taxon>Eubacteriales</taxon>
        <taxon>Clostridiaceae</taxon>
        <taxon>Clostridium</taxon>
    </lineage>
</organism>
<evidence type="ECO:0000259" key="2">
    <source>
        <dbReference type="PROSITE" id="PS50887"/>
    </source>
</evidence>
<feature type="transmembrane region" description="Helical" evidence="1">
    <location>
        <begin position="80"/>
        <end position="104"/>
    </location>
</feature>
<dbReference type="InterPro" id="IPR000160">
    <property type="entry name" value="GGDEF_dom"/>
</dbReference>
<feature type="transmembrane region" description="Helical" evidence="1">
    <location>
        <begin position="12"/>
        <end position="31"/>
    </location>
</feature>
<comment type="caution">
    <text evidence="3">The sequence shown here is derived from an EMBL/GenBank/DDBJ whole genome shotgun (WGS) entry which is preliminary data.</text>
</comment>
<evidence type="ECO:0000256" key="1">
    <source>
        <dbReference type="SAM" id="Phobius"/>
    </source>
</evidence>
<dbReference type="InterPro" id="IPR043128">
    <property type="entry name" value="Rev_trsase/Diguanyl_cyclase"/>
</dbReference>
<dbReference type="EMBL" id="LTAY01000059">
    <property type="protein sequence ID" value="OPX46976.1"/>
    <property type="molecule type" value="Genomic_DNA"/>
</dbReference>
<keyword evidence="1" id="KW-1133">Transmembrane helix</keyword>
<dbReference type="AlphaFoldDB" id="A0A1V4SU31"/>
<dbReference type="Proteomes" id="UP000191448">
    <property type="component" value="Unassembled WGS sequence"/>
</dbReference>
<feature type="transmembrane region" description="Helical" evidence="1">
    <location>
        <begin position="43"/>
        <end position="68"/>
    </location>
</feature>
<name>A0A1V4SU31_9CLOT</name>